<evidence type="ECO:0000313" key="5">
    <source>
        <dbReference type="EMBL" id="MET3588668.1"/>
    </source>
</evidence>
<sequence length="259" mass="28064">MNFESPGDFFAILFAPVPNAELRLASDKSNIFDAPTGALIVIPRNVDSSSRWSSLRMNLTVGFEPGQLDVLAEQEFGAAELDLQPPAFGHVDQRALQIAQLVKQELSGGPASEIYVDSLMTALGIHIIRNYSGAGKATTGAKAHGGLSPRIARQVEEYLRERLSSTVSVAELAALCDLSPGAFIRAFTKTFGAPPHRYLINLRLSFSAELLAQTELPISEIAHSSGFSSQSHLTSTMRKYRHTTPAQIRGGRTRVQTQS</sequence>
<dbReference type="Proteomes" id="UP001549031">
    <property type="component" value="Unassembled WGS sequence"/>
</dbReference>
<keyword evidence="3" id="KW-0804">Transcription</keyword>
<evidence type="ECO:0000313" key="6">
    <source>
        <dbReference type="Proteomes" id="UP001549031"/>
    </source>
</evidence>
<dbReference type="InterPro" id="IPR009057">
    <property type="entry name" value="Homeodomain-like_sf"/>
</dbReference>
<dbReference type="RefSeq" id="WP_247245712.1">
    <property type="nucleotide sequence ID" value="NZ_JALJRA010000018.1"/>
</dbReference>
<accession>A0ABV2HDQ3</accession>
<evidence type="ECO:0000256" key="3">
    <source>
        <dbReference type="ARBA" id="ARBA00023163"/>
    </source>
</evidence>
<feature type="domain" description="HTH araC/xylS-type" evidence="4">
    <location>
        <begin position="153"/>
        <end position="251"/>
    </location>
</feature>
<dbReference type="PANTHER" id="PTHR46796:SF6">
    <property type="entry name" value="ARAC SUBFAMILY"/>
    <property type="match status" value="1"/>
</dbReference>
<evidence type="ECO:0000256" key="2">
    <source>
        <dbReference type="ARBA" id="ARBA00023125"/>
    </source>
</evidence>
<dbReference type="EMBL" id="JBEPLJ010000030">
    <property type="protein sequence ID" value="MET3588668.1"/>
    <property type="molecule type" value="Genomic_DNA"/>
</dbReference>
<keyword evidence="6" id="KW-1185">Reference proteome</keyword>
<proteinExistence type="predicted"/>
<name>A0ABV2HDQ3_9HYPH</name>
<reference evidence="5 6" key="1">
    <citation type="submission" date="2024-06" db="EMBL/GenBank/DDBJ databases">
        <title>Genomic Encyclopedia of Type Strains, Phase IV (KMG-IV): sequencing the most valuable type-strain genomes for metagenomic binning, comparative biology and taxonomic classification.</title>
        <authorList>
            <person name="Goeker M."/>
        </authorList>
    </citation>
    <scope>NUCLEOTIDE SEQUENCE [LARGE SCALE GENOMIC DNA]</scope>
    <source>
        <strain evidence="5 6">DSM 105042</strain>
    </source>
</reference>
<dbReference type="InterPro" id="IPR050204">
    <property type="entry name" value="AraC_XylS_family_regulators"/>
</dbReference>
<dbReference type="InterPro" id="IPR018060">
    <property type="entry name" value="HTH_AraC"/>
</dbReference>
<dbReference type="PANTHER" id="PTHR46796">
    <property type="entry name" value="HTH-TYPE TRANSCRIPTIONAL ACTIVATOR RHAS-RELATED"/>
    <property type="match status" value="1"/>
</dbReference>
<dbReference type="Gene3D" id="1.10.10.60">
    <property type="entry name" value="Homeodomain-like"/>
    <property type="match status" value="1"/>
</dbReference>
<dbReference type="SUPFAM" id="SSF46689">
    <property type="entry name" value="Homeodomain-like"/>
    <property type="match status" value="2"/>
</dbReference>
<evidence type="ECO:0000259" key="4">
    <source>
        <dbReference type="PROSITE" id="PS01124"/>
    </source>
</evidence>
<keyword evidence="2" id="KW-0238">DNA-binding</keyword>
<protein>
    <submittedName>
        <fullName evidence="5">AraC family transcriptional regulator</fullName>
    </submittedName>
</protein>
<dbReference type="Pfam" id="PF12833">
    <property type="entry name" value="HTH_18"/>
    <property type="match status" value="1"/>
</dbReference>
<dbReference type="SMART" id="SM00342">
    <property type="entry name" value="HTH_ARAC"/>
    <property type="match status" value="1"/>
</dbReference>
<evidence type="ECO:0000256" key="1">
    <source>
        <dbReference type="ARBA" id="ARBA00023015"/>
    </source>
</evidence>
<comment type="caution">
    <text evidence="5">The sequence shown here is derived from an EMBL/GenBank/DDBJ whole genome shotgun (WGS) entry which is preliminary data.</text>
</comment>
<organism evidence="5 6">
    <name type="scientific">Pseudorhizobium tarimense</name>
    <dbReference type="NCBI Taxonomy" id="1079109"/>
    <lineage>
        <taxon>Bacteria</taxon>
        <taxon>Pseudomonadati</taxon>
        <taxon>Pseudomonadota</taxon>
        <taxon>Alphaproteobacteria</taxon>
        <taxon>Hyphomicrobiales</taxon>
        <taxon>Rhizobiaceae</taxon>
        <taxon>Rhizobium/Agrobacterium group</taxon>
        <taxon>Pseudorhizobium</taxon>
    </lineage>
</organism>
<keyword evidence="1" id="KW-0805">Transcription regulation</keyword>
<gene>
    <name evidence="5" type="ORF">ABID21_004806</name>
</gene>
<dbReference type="PROSITE" id="PS01124">
    <property type="entry name" value="HTH_ARAC_FAMILY_2"/>
    <property type="match status" value="1"/>
</dbReference>